<dbReference type="SUPFAM" id="SSF143430">
    <property type="entry name" value="TTP0101/SSO1404-like"/>
    <property type="match status" value="1"/>
</dbReference>
<evidence type="ECO:0000256" key="6">
    <source>
        <dbReference type="ARBA" id="ARBA00022801"/>
    </source>
</evidence>
<evidence type="ECO:0000256" key="5">
    <source>
        <dbReference type="ARBA" id="ARBA00022759"/>
    </source>
</evidence>
<evidence type="ECO:0000256" key="8">
    <source>
        <dbReference type="ARBA" id="ARBA00023118"/>
    </source>
</evidence>
<evidence type="ECO:0000313" key="11">
    <source>
        <dbReference type="Proteomes" id="UP001198495"/>
    </source>
</evidence>
<proteinExistence type="inferred from homology"/>
<reference evidence="10 11" key="1">
    <citation type="submission" date="2021-10" db="EMBL/GenBank/DDBJ databases">
        <title>Anaerobic single-cell dispensing facilitates the cultivation of human gut bacteria.</title>
        <authorList>
            <person name="Afrizal A."/>
        </authorList>
    </citation>
    <scope>NUCLEOTIDE SEQUENCE [LARGE SCALE GENOMIC DNA]</scope>
    <source>
        <strain evidence="10 11">CLA-AA-H212</strain>
    </source>
</reference>
<dbReference type="Gene3D" id="3.30.70.240">
    <property type="match status" value="1"/>
</dbReference>
<evidence type="ECO:0000256" key="1">
    <source>
        <dbReference type="ARBA" id="ARBA00001946"/>
    </source>
</evidence>
<protein>
    <recommendedName>
        <fullName evidence="9">CRISPR-associated endoribonuclease Cas2</fullName>
        <ecNumber evidence="9">3.1.-.-</ecNumber>
    </recommendedName>
</protein>
<dbReference type="Pfam" id="PF09827">
    <property type="entry name" value="CRISPR_Cas2"/>
    <property type="match status" value="1"/>
</dbReference>
<evidence type="ECO:0000256" key="3">
    <source>
        <dbReference type="ARBA" id="ARBA00022722"/>
    </source>
</evidence>
<keyword evidence="5 9" id="KW-0255">Endonuclease</keyword>
<comment type="cofactor">
    <cofactor evidence="1 9">
        <name>Mg(2+)</name>
        <dbReference type="ChEBI" id="CHEBI:18420"/>
    </cofactor>
</comment>
<dbReference type="PANTHER" id="PTHR34405:SF1">
    <property type="entry name" value="CRISPR-ASSOCIATED ENDORIBONUCLEASE CAS2"/>
    <property type="match status" value="1"/>
</dbReference>
<dbReference type="InterPro" id="IPR021127">
    <property type="entry name" value="CRISPR_associated_Cas2"/>
</dbReference>
<organism evidence="10 11">
    <name type="scientific">Coprococcus hominis</name>
    <name type="common">ex Arizal et al. 2022</name>
    <dbReference type="NCBI Taxonomy" id="2881262"/>
    <lineage>
        <taxon>Bacteria</taxon>
        <taxon>Bacillati</taxon>
        <taxon>Bacillota</taxon>
        <taxon>Clostridia</taxon>
        <taxon>Lachnospirales</taxon>
        <taxon>Lachnospiraceae</taxon>
        <taxon>Coprococcus</taxon>
    </lineage>
</organism>
<keyword evidence="11" id="KW-1185">Reference proteome</keyword>
<accession>A0ABS8FKJ3</accession>
<keyword evidence="7 9" id="KW-0460">Magnesium</keyword>
<gene>
    <name evidence="9 10" type="primary">cas2</name>
    <name evidence="10" type="ORF">LKD28_01160</name>
</gene>
<keyword evidence="3 9" id="KW-0540">Nuclease</keyword>
<name>A0ABS8FKJ3_9FIRM</name>
<keyword evidence="6 9" id="KW-0378">Hydrolase</keyword>
<keyword evidence="8 9" id="KW-0051">Antiviral defense</keyword>
<dbReference type="PANTHER" id="PTHR34405">
    <property type="entry name" value="CRISPR-ASSOCIATED ENDORIBONUCLEASE CAS2"/>
    <property type="match status" value="1"/>
</dbReference>
<keyword evidence="4 9" id="KW-0479">Metal-binding</keyword>
<dbReference type="CDD" id="cd09725">
    <property type="entry name" value="Cas2_I_II_III"/>
    <property type="match status" value="1"/>
</dbReference>
<comment type="function">
    <text evidence="9">CRISPR (clustered regularly interspaced short palindromic repeat), is an adaptive immune system that provides protection against mobile genetic elements (viruses, transposable elements and conjugative plasmids). CRISPR clusters contain sequences complementary to antecedent mobile elements and target invading nucleic acids. CRISPR clusters are transcribed and processed into CRISPR RNA (crRNA). Functions as a ssRNA-specific endoribonuclease. Involved in the integration of spacer DNA into the CRISPR cassette.</text>
</comment>
<feature type="binding site" evidence="9">
    <location>
        <position position="8"/>
    </location>
    <ligand>
        <name>Mg(2+)</name>
        <dbReference type="ChEBI" id="CHEBI:18420"/>
        <note>catalytic</note>
    </ligand>
</feature>
<evidence type="ECO:0000256" key="2">
    <source>
        <dbReference type="ARBA" id="ARBA00009959"/>
    </source>
</evidence>
<evidence type="ECO:0000256" key="9">
    <source>
        <dbReference type="HAMAP-Rule" id="MF_01471"/>
    </source>
</evidence>
<comment type="caution">
    <text evidence="10">The sequence shown here is derived from an EMBL/GenBank/DDBJ whole genome shotgun (WGS) entry which is preliminary data.</text>
</comment>
<dbReference type="NCBIfam" id="TIGR01573">
    <property type="entry name" value="cas2"/>
    <property type="match status" value="1"/>
</dbReference>
<dbReference type="Proteomes" id="UP001198495">
    <property type="component" value="Unassembled WGS sequence"/>
</dbReference>
<dbReference type="EMBL" id="JAJEQT010000001">
    <property type="protein sequence ID" value="MCC2217643.1"/>
    <property type="molecule type" value="Genomic_DNA"/>
</dbReference>
<dbReference type="GO" id="GO:0004519">
    <property type="term" value="F:endonuclease activity"/>
    <property type="evidence" value="ECO:0007669"/>
    <property type="project" value="UniProtKB-KW"/>
</dbReference>
<dbReference type="InterPro" id="IPR019199">
    <property type="entry name" value="Virulence_VapD/CRISPR_Cas2"/>
</dbReference>
<evidence type="ECO:0000313" key="10">
    <source>
        <dbReference type="EMBL" id="MCC2217643.1"/>
    </source>
</evidence>
<comment type="subunit">
    <text evidence="9">Homodimer, forms a heterotetramer with a Cas1 homodimer.</text>
</comment>
<dbReference type="EC" id="3.1.-.-" evidence="9"/>
<evidence type="ECO:0000256" key="7">
    <source>
        <dbReference type="ARBA" id="ARBA00022842"/>
    </source>
</evidence>
<comment type="similarity">
    <text evidence="2 9">Belongs to the CRISPR-associated endoribonuclease Cas2 protein family.</text>
</comment>
<evidence type="ECO:0000256" key="4">
    <source>
        <dbReference type="ARBA" id="ARBA00022723"/>
    </source>
</evidence>
<sequence>MYVILVYDIVTDDAGKKILPKVFKICKKYLTHIQHSVFEGNISTPKITALKNELKQFIRKDVDSVILFSSRDERWLKKEFIGLNDDKTSRFI</sequence>
<dbReference type="HAMAP" id="MF_01471">
    <property type="entry name" value="Cas2"/>
    <property type="match status" value="1"/>
</dbReference>